<dbReference type="Pfam" id="PF01454">
    <property type="entry name" value="MAGE"/>
    <property type="match status" value="1"/>
</dbReference>
<dbReference type="GO" id="GO:0005634">
    <property type="term" value="C:nucleus"/>
    <property type="evidence" value="ECO:0007669"/>
    <property type="project" value="TreeGrafter"/>
</dbReference>
<gene>
    <name evidence="3" type="ORF">QTO34_000815</name>
</gene>
<dbReference type="InterPro" id="IPR002190">
    <property type="entry name" value="MHD_dom"/>
</dbReference>
<dbReference type="Gene3D" id="1.10.10.1200">
    <property type="entry name" value="MAGE homology domain, winged helix WH1 motif"/>
    <property type="match status" value="1"/>
</dbReference>
<dbReference type="AlphaFoldDB" id="A0AA40ID82"/>
<proteinExistence type="predicted"/>
<dbReference type="Gene3D" id="1.10.10.1210">
    <property type="entry name" value="MAGE homology domain, winged helix WH2 motif"/>
    <property type="match status" value="1"/>
</dbReference>
<dbReference type="InterPro" id="IPR037445">
    <property type="entry name" value="MAGE"/>
</dbReference>
<comment type="caution">
    <text evidence="3">The sequence shown here is derived from an EMBL/GenBank/DDBJ whole genome shotgun (WGS) entry which is preliminary data.</text>
</comment>
<evidence type="ECO:0000256" key="1">
    <source>
        <dbReference type="SAM" id="MobiDB-lite"/>
    </source>
</evidence>
<feature type="compositionally biased region" description="Polar residues" evidence="1">
    <location>
        <begin position="169"/>
        <end position="181"/>
    </location>
</feature>
<feature type="region of interest" description="Disordered" evidence="1">
    <location>
        <begin position="93"/>
        <end position="123"/>
    </location>
</feature>
<dbReference type="InterPro" id="IPR021072">
    <property type="entry name" value="MAGE_N"/>
</dbReference>
<dbReference type="PANTHER" id="PTHR11736">
    <property type="entry name" value="MELANOMA-ASSOCIATED ANTIGEN MAGE ANTIGEN"/>
    <property type="match status" value="1"/>
</dbReference>
<dbReference type="EMBL" id="JAULJE010000001">
    <property type="protein sequence ID" value="KAK1346955.1"/>
    <property type="molecule type" value="Genomic_DNA"/>
</dbReference>
<feature type="compositionally biased region" description="Basic residues" evidence="1">
    <location>
        <begin position="378"/>
        <end position="389"/>
    </location>
</feature>
<dbReference type="PROSITE" id="PS50838">
    <property type="entry name" value="MAGE"/>
    <property type="match status" value="1"/>
</dbReference>
<keyword evidence="4" id="KW-1185">Reference proteome</keyword>
<protein>
    <recommendedName>
        <fullName evidence="2">MAGE domain-containing protein</fullName>
    </recommendedName>
</protein>
<evidence type="ECO:0000313" key="4">
    <source>
        <dbReference type="Proteomes" id="UP001177744"/>
    </source>
</evidence>
<dbReference type="GO" id="GO:0000122">
    <property type="term" value="P:negative regulation of transcription by RNA polymerase II"/>
    <property type="evidence" value="ECO:0007669"/>
    <property type="project" value="TreeGrafter"/>
</dbReference>
<dbReference type="PANTHER" id="PTHR11736:SF53">
    <property type="entry name" value="MELANOMA-ASSOCIATED ANTIGEN B3"/>
    <property type="match status" value="1"/>
</dbReference>
<dbReference type="FunFam" id="1.10.10.1200:FF:000007">
    <property type="entry name" value="Melanoma-associated antigen C2"/>
    <property type="match status" value="1"/>
</dbReference>
<name>A0AA40ID82_CNENI</name>
<dbReference type="SMART" id="SM01373">
    <property type="entry name" value="MAGE"/>
    <property type="match status" value="1"/>
</dbReference>
<dbReference type="Proteomes" id="UP001177744">
    <property type="component" value="Unassembled WGS sequence"/>
</dbReference>
<reference evidence="3" key="1">
    <citation type="submission" date="2023-06" db="EMBL/GenBank/DDBJ databases">
        <title>Reference genome for the Northern bat (Eptesicus nilssonii), a most northern bat species.</title>
        <authorList>
            <person name="Laine V.N."/>
            <person name="Pulliainen A.T."/>
            <person name="Lilley T.M."/>
        </authorList>
    </citation>
    <scope>NUCLEOTIDE SEQUENCE</scope>
    <source>
        <strain evidence="3">BLF_Eptnil</strain>
        <tissue evidence="3">Kidney</tissue>
    </source>
</reference>
<evidence type="ECO:0000259" key="2">
    <source>
        <dbReference type="PROSITE" id="PS50838"/>
    </source>
</evidence>
<feature type="domain" description="MAGE" evidence="2">
    <location>
        <begin position="183"/>
        <end position="336"/>
    </location>
</feature>
<evidence type="ECO:0000313" key="3">
    <source>
        <dbReference type="EMBL" id="KAK1346955.1"/>
    </source>
</evidence>
<organism evidence="3 4">
    <name type="scientific">Cnephaeus nilssonii</name>
    <name type="common">Northern bat</name>
    <name type="synonym">Eptesicus nilssonii</name>
    <dbReference type="NCBI Taxonomy" id="3371016"/>
    <lineage>
        <taxon>Eukaryota</taxon>
        <taxon>Metazoa</taxon>
        <taxon>Chordata</taxon>
        <taxon>Craniata</taxon>
        <taxon>Vertebrata</taxon>
        <taxon>Euteleostomi</taxon>
        <taxon>Mammalia</taxon>
        <taxon>Eutheria</taxon>
        <taxon>Laurasiatheria</taxon>
        <taxon>Chiroptera</taxon>
        <taxon>Yangochiroptera</taxon>
        <taxon>Vespertilionidae</taxon>
        <taxon>Cnephaeus</taxon>
    </lineage>
</organism>
<dbReference type="SMART" id="SM01392">
    <property type="entry name" value="MAGE_N"/>
    <property type="match status" value="1"/>
</dbReference>
<feature type="compositionally biased region" description="Polar residues" evidence="1">
    <location>
        <begin position="146"/>
        <end position="157"/>
    </location>
</feature>
<dbReference type="InterPro" id="IPR041899">
    <property type="entry name" value="MAGE_WH2"/>
</dbReference>
<dbReference type="InterPro" id="IPR041898">
    <property type="entry name" value="MAGE_WH1"/>
</dbReference>
<accession>A0AA40ID82</accession>
<sequence>MGVSRPAYRQRGLAAWRCRKQVNRPADRQQGLAARCCRKQVNRLADRQQGLAARAMASSDELLPYLHFYLLYLTVIMPRCQKNKLHIREKNHKAQGATQGLRSAKEKALPSSPPAPLEAVLQSKPATRSCSIRRWPHRALSAITKSAGVSRTRSSKGVNCKMENKKSSSKASPSEVQSQRDPLTEMSGMLVRFLMQMYKMKKPIRKADMLKIVHKKYKNHFFEILRRAAFSIEVVFGVDLKEVEGKKHFYDLVSKMDLPNNGRVSRGRVFPKTGLLMIILGVIFMKGNCATEQKIWEFLNKMRVYAGKRHFIFGEPKKLITQDFVKLKYLEYRQVPTVILHAMSSCGAQEPMLKPARWKSCSFWPRLIKPSPAPSHPGMKRLCKMRKKEPKPQFQ</sequence>
<dbReference type="FunFam" id="1.10.10.1210:FF:000001">
    <property type="entry name" value="melanoma-associated antigen D1"/>
    <property type="match status" value="1"/>
</dbReference>
<feature type="region of interest" description="Disordered" evidence="1">
    <location>
        <begin position="146"/>
        <end position="181"/>
    </location>
</feature>
<dbReference type="Pfam" id="PF12440">
    <property type="entry name" value="MAGE_N"/>
    <property type="match status" value="1"/>
</dbReference>
<feature type="region of interest" description="Disordered" evidence="1">
    <location>
        <begin position="373"/>
        <end position="395"/>
    </location>
</feature>